<dbReference type="OrthoDB" id="6021021at2759"/>
<evidence type="ECO:0000256" key="13">
    <source>
        <dbReference type="SAM" id="Phobius"/>
    </source>
</evidence>
<name>A0A2B4RYM6_STYPI</name>
<dbReference type="GO" id="GO:0015280">
    <property type="term" value="F:ligand-gated sodium channel activity"/>
    <property type="evidence" value="ECO:0007669"/>
    <property type="project" value="TreeGrafter"/>
</dbReference>
<dbReference type="InterPro" id="IPR020903">
    <property type="entry name" value="ENaC_CS"/>
</dbReference>
<evidence type="ECO:0000256" key="3">
    <source>
        <dbReference type="ARBA" id="ARBA00022461"/>
    </source>
</evidence>
<dbReference type="PROSITE" id="PS01206">
    <property type="entry name" value="ASC"/>
    <property type="match status" value="1"/>
</dbReference>
<organism evidence="14 15">
    <name type="scientific">Stylophora pistillata</name>
    <name type="common">Smooth cauliflower coral</name>
    <dbReference type="NCBI Taxonomy" id="50429"/>
    <lineage>
        <taxon>Eukaryota</taxon>
        <taxon>Metazoa</taxon>
        <taxon>Cnidaria</taxon>
        <taxon>Anthozoa</taxon>
        <taxon>Hexacorallia</taxon>
        <taxon>Scleractinia</taxon>
        <taxon>Astrocoeniina</taxon>
        <taxon>Pocilloporidae</taxon>
        <taxon>Stylophora</taxon>
    </lineage>
</organism>
<dbReference type="Gene3D" id="2.60.470.10">
    <property type="entry name" value="Acid-sensing ion channels like domains"/>
    <property type="match status" value="1"/>
</dbReference>
<dbReference type="Pfam" id="PF00858">
    <property type="entry name" value="ASC"/>
    <property type="match status" value="1"/>
</dbReference>
<evidence type="ECO:0000256" key="11">
    <source>
        <dbReference type="RuleBase" id="RU000679"/>
    </source>
</evidence>
<keyword evidence="4 11" id="KW-0812">Transmembrane</keyword>
<keyword evidence="7 11" id="KW-0406">Ion transport</keyword>
<gene>
    <name evidence="14" type="primary">ASIC2</name>
    <name evidence="14" type="ORF">AWC38_SpisGene13225</name>
</gene>
<keyword evidence="5 13" id="KW-1133">Transmembrane helix</keyword>
<dbReference type="Proteomes" id="UP000225706">
    <property type="component" value="Unassembled WGS sequence"/>
</dbReference>
<dbReference type="GO" id="GO:0005886">
    <property type="term" value="C:plasma membrane"/>
    <property type="evidence" value="ECO:0007669"/>
    <property type="project" value="TreeGrafter"/>
</dbReference>
<dbReference type="PRINTS" id="PR01078">
    <property type="entry name" value="AMINACHANNEL"/>
</dbReference>
<evidence type="ECO:0000256" key="2">
    <source>
        <dbReference type="ARBA" id="ARBA00022448"/>
    </source>
</evidence>
<evidence type="ECO:0000256" key="12">
    <source>
        <dbReference type="SAM" id="MobiDB-lite"/>
    </source>
</evidence>
<dbReference type="InterPro" id="IPR001873">
    <property type="entry name" value="ENaC"/>
</dbReference>
<evidence type="ECO:0000256" key="10">
    <source>
        <dbReference type="ARBA" id="ARBA00023303"/>
    </source>
</evidence>
<evidence type="ECO:0000256" key="6">
    <source>
        <dbReference type="ARBA" id="ARBA00023053"/>
    </source>
</evidence>
<keyword evidence="8 13" id="KW-0472">Membrane</keyword>
<comment type="caution">
    <text evidence="14">The sequence shown here is derived from an EMBL/GenBank/DDBJ whole genome shotgun (WGS) entry which is preliminary data.</text>
</comment>
<keyword evidence="3 11" id="KW-0894">Sodium channel</keyword>
<keyword evidence="6" id="KW-0915">Sodium</keyword>
<feature type="region of interest" description="Disordered" evidence="12">
    <location>
        <begin position="1"/>
        <end position="26"/>
    </location>
</feature>
<evidence type="ECO:0000313" key="14">
    <source>
        <dbReference type="EMBL" id="PFX22266.1"/>
    </source>
</evidence>
<keyword evidence="10 11" id="KW-0407">Ion channel</keyword>
<feature type="transmembrane region" description="Helical" evidence="13">
    <location>
        <begin position="60"/>
        <end position="77"/>
    </location>
</feature>
<keyword evidence="9 11" id="KW-0739">Sodium transport</keyword>
<feature type="transmembrane region" description="Helical" evidence="13">
    <location>
        <begin position="470"/>
        <end position="493"/>
    </location>
</feature>
<reference evidence="15" key="1">
    <citation type="journal article" date="2017" name="bioRxiv">
        <title>Comparative analysis of the genomes of Stylophora pistillata and Acropora digitifera provides evidence for extensive differences between species of corals.</title>
        <authorList>
            <person name="Voolstra C.R."/>
            <person name="Li Y."/>
            <person name="Liew Y.J."/>
            <person name="Baumgarten S."/>
            <person name="Zoccola D."/>
            <person name="Flot J.-F."/>
            <person name="Tambutte S."/>
            <person name="Allemand D."/>
            <person name="Aranda M."/>
        </authorList>
    </citation>
    <scope>NUCLEOTIDE SEQUENCE [LARGE SCALE GENOMIC DNA]</scope>
</reference>
<comment type="subcellular location">
    <subcellularLocation>
        <location evidence="1">Membrane</location>
        <topology evidence="1">Multi-pass membrane protein</topology>
    </subcellularLocation>
</comment>
<dbReference type="EMBL" id="LSMT01000245">
    <property type="protein sequence ID" value="PFX22266.1"/>
    <property type="molecule type" value="Genomic_DNA"/>
</dbReference>
<comment type="similarity">
    <text evidence="11">Belongs to the amiloride-sensitive sodium channel (TC 1.A.6) family.</text>
</comment>
<keyword evidence="2 11" id="KW-0813">Transport</keyword>
<evidence type="ECO:0000256" key="5">
    <source>
        <dbReference type="ARBA" id="ARBA00022989"/>
    </source>
</evidence>
<evidence type="ECO:0000256" key="9">
    <source>
        <dbReference type="ARBA" id="ARBA00023201"/>
    </source>
</evidence>
<dbReference type="PANTHER" id="PTHR11690:SF300">
    <property type="entry name" value="PICKPOCKET PROTEIN 19"/>
    <property type="match status" value="1"/>
</dbReference>
<evidence type="ECO:0000256" key="1">
    <source>
        <dbReference type="ARBA" id="ARBA00004141"/>
    </source>
</evidence>
<dbReference type="AlphaFoldDB" id="A0A2B4RYM6"/>
<proteinExistence type="inferred from homology"/>
<accession>A0A2B4RYM6</accession>
<evidence type="ECO:0000313" key="15">
    <source>
        <dbReference type="Proteomes" id="UP000225706"/>
    </source>
</evidence>
<dbReference type="Gene3D" id="1.10.287.770">
    <property type="entry name" value="YojJ-like"/>
    <property type="match status" value="1"/>
</dbReference>
<dbReference type="STRING" id="50429.A0A2B4RYM6"/>
<sequence>MSCPQQSPRKKKAKEANSDDEDDQEDDIPTTYELWQDFLHSLTLHGFRFIFEEGPKIRRIFWLLILILAVMMLLLQGKKSIQKFFDRPTTTTVQVEFLDQIVFPAVSICNFNLFPYYLINGTIGEKVMSILAPQKYIDNKEEVLFARSPIPNFLNYLRRRRREKDTKKGDDDDDVDVLDDTSIDIDDSFDFAQFVRTHGHRIDHMIKKCRWKSQPCGPENFTAVITEFGLCYTFNSGLKGHPLLKVQRAGVDYALRLSLSVQQDQYYGSLRDSSGFKVMVHDQEEPPLINELGFAIQPGTHTFCGLRKEVMHNLPRPFKTACEDKHLAGFKKYTKSACLLKCRADYIIGMCKCRSYDLEGEAPPCLPQQVKNCVWPAMEIFRNESNNCECPVPCEITKYQVQLSYAQTPAKHFSEVLAKRKHVRKDVMRHYLRDNFLELDVYFEEMQVTLITQRPAYDQESLFGDIGGQVGLFLGASILTVLEFGDLLARIIVNKIKRNQRRHARTV</sequence>
<evidence type="ECO:0000256" key="4">
    <source>
        <dbReference type="ARBA" id="ARBA00022692"/>
    </source>
</evidence>
<evidence type="ECO:0000256" key="8">
    <source>
        <dbReference type="ARBA" id="ARBA00023136"/>
    </source>
</evidence>
<keyword evidence="15" id="KW-1185">Reference proteome</keyword>
<protein>
    <submittedName>
        <fullName evidence="14">Acid-sensing ion channel 2</fullName>
    </submittedName>
</protein>
<dbReference type="PANTHER" id="PTHR11690">
    <property type="entry name" value="AMILORIDE-SENSITIVE SODIUM CHANNEL-RELATED"/>
    <property type="match status" value="1"/>
</dbReference>
<evidence type="ECO:0000256" key="7">
    <source>
        <dbReference type="ARBA" id="ARBA00023065"/>
    </source>
</evidence>